<proteinExistence type="predicted"/>
<reference evidence="3 4" key="1">
    <citation type="submission" date="2017-01" db="EMBL/GenBank/DDBJ databases">
        <title>Novel large sulfur bacteria in the metagenomes of groundwater-fed chemosynthetic microbial mats in the Lake Huron basin.</title>
        <authorList>
            <person name="Sharrar A.M."/>
            <person name="Flood B.E."/>
            <person name="Bailey J.V."/>
            <person name="Jones D.S."/>
            <person name="Biddanda B."/>
            <person name="Ruberg S.A."/>
            <person name="Marcus D.N."/>
            <person name="Dick G.J."/>
        </authorList>
    </citation>
    <scope>NUCLEOTIDE SEQUENCE [LARGE SCALE GENOMIC DNA]</scope>
    <source>
        <strain evidence="3">A8</strain>
    </source>
</reference>
<evidence type="ECO:0000313" key="3">
    <source>
        <dbReference type="EMBL" id="OQX10515.1"/>
    </source>
</evidence>
<dbReference type="GO" id="GO:0015074">
    <property type="term" value="P:DNA integration"/>
    <property type="evidence" value="ECO:0007669"/>
    <property type="project" value="InterPro"/>
</dbReference>
<organism evidence="3 4">
    <name type="scientific">Thiothrix lacustris</name>
    <dbReference type="NCBI Taxonomy" id="525917"/>
    <lineage>
        <taxon>Bacteria</taxon>
        <taxon>Pseudomonadati</taxon>
        <taxon>Pseudomonadota</taxon>
        <taxon>Gammaproteobacteria</taxon>
        <taxon>Thiotrichales</taxon>
        <taxon>Thiotrichaceae</taxon>
        <taxon>Thiothrix</taxon>
    </lineage>
</organism>
<dbReference type="SUPFAM" id="SSF47823">
    <property type="entry name" value="lambda integrase-like, N-terminal domain"/>
    <property type="match status" value="1"/>
</dbReference>
<accession>A0A1Y1QPK7</accession>
<dbReference type="Proteomes" id="UP000192491">
    <property type="component" value="Unassembled WGS sequence"/>
</dbReference>
<dbReference type="AlphaFoldDB" id="A0A1Y1QPK7"/>
<protein>
    <submittedName>
        <fullName evidence="3">Uncharacterized protein</fullName>
    </submittedName>
</protein>
<dbReference type="GO" id="GO:0006310">
    <property type="term" value="P:DNA recombination"/>
    <property type="evidence" value="ECO:0007669"/>
    <property type="project" value="UniProtKB-KW"/>
</dbReference>
<evidence type="ECO:0000256" key="2">
    <source>
        <dbReference type="ARBA" id="ARBA00023172"/>
    </source>
</evidence>
<keyword evidence="2" id="KW-0233">DNA recombination</keyword>
<dbReference type="InterPro" id="IPR010998">
    <property type="entry name" value="Integrase_recombinase_N"/>
</dbReference>
<sequence length="333" mass="37886">MAKCNTKMRTIRRKNVKTKEQIIILPQPVHVMSHELQDLVRANIIDAYQIGDVLESTVRENQKMALKYLDWCKGCCHAAVPCSDEQAEAFVIYAANQTTSKETLQKWVLSLKWIHRMCGMEFDIPARVKRRAKAALNTGMVKPPKQSNPITAEILDYLMTKVNTAKRSEMLPMLILMMQHSIGGRIDEVRLLTRHQTRIHDDGTADVLIARSKTDQGGVGMWRMLNRTTYGYWIRYQKMHGCESKYLISRENGEAFTEGSLKAVVRAFLRQFDVDASSHGARIGFVQDAFRAGVDIGQITKYGGWTSAHMPYYYLRSLSVPEVGRNLGVLMGR</sequence>
<evidence type="ECO:0000313" key="4">
    <source>
        <dbReference type="Proteomes" id="UP000192491"/>
    </source>
</evidence>
<dbReference type="InterPro" id="IPR013762">
    <property type="entry name" value="Integrase-like_cat_sf"/>
</dbReference>
<dbReference type="Gene3D" id="1.10.443.10">
    <property type="entry name" value="Intergrase catalytic core"/>
    <property type="match status" value="1"/>
</dbReference>
<evidence type="ECO:0000256" key="1">
    <source>
        <dbReference type="ARBA" id="ARBA00023125"/>
    </source>
</evidence>
<dbReference type="GO" id="GO:0003677">
    <property type="term" value="F:DNA binding"/>
    <property type="evidence" value="ECO:0007669"/>
    <property type="project" value="UniProtKB-KW"/>
</dbReference>
<gene>
    <name evidence="3" type="ORF">BWK73_20225</name>
</gene>
<keyword evidence="1" id="KW-0238">DNA-binding</keyword>
<comment type="caution">
    <text evidence="3">The sequence shown here is derived from an EMBL/GenBank/DDBJ whole genome shotgun (WGS) entry which is preliminary data.</text>
</comment>
<dbReference type="EMBL" id="MTEJ01000111">
    <property type="protein sequence ID" value="OQX10515.1"/>
    <property type="molecule type" value="Genomic_DNA"/>
</dbReference>
<dbReference type="SUPFAM" id="SSF56349">
    <property type="entry name" value="DNA breaking-rejoining enzymes"/>
    <property type="match status" value="1"/>
</dbReference>
<dbReference type="InterPro" id="IPR011010">
    <property type="entry name" value="DNA_brk_join_enz"/>
</dbReference>
<dbReference type="Gene3D" id="1.10.150.130">
    <property type="match status" value="1"/>
</dbReference>
<name>A0A1Y1QPK7_9GAMM</name>